<dbReference type="InterPro" id="IPR025671">
    <property type="entry name" value="HXXEE"/>
</dbReference>
<proteinExistence type="predicted"/>
<keyword evidence="3" id="KW-1185">Reference proteome</keyword>
<keyword evidence="1" id="KW-0812">Transmembrane</keyword>
<feature type="transmembrane region" description="Helical" evidence="1">
    <location>
        <begin position="95"/>
        <end position="117"/>
    </location>
</feature>
<organism evidence="2 3">
    <name type="scientific">Hydrotalea sandarakina</name>
    <dbReference type="NCBI Taxonomy" id="1004304"/>
    <lineage>
        <taxon>Bacteria</taxon>
        <taxon>Pseudomonadati</taxon>
        <taxon>Bacteroidota</taxon>
        <taxon>Chitinophagia</taxon>
        <taxon>Chitinophagales</taxon>
        <taxon>Chitinophagaceae</taxon>
        <taxon>Hydrotalea</taxon>
    </lineage>
</organism>
<evidence type="ECO:0000313" key="2">
    <source>
        <dbReference type="EMBL" id="PZX61873.1"/>
    </source>
</evidence>
<name>A0A2W7RM49_9BACT</name>
<keyword evidence="1" id="KW-0472">Membrane</keyword>
<dbReference type="OrthoDB" id="1494440at2"/>
<reference evidence="2 3" key="1">
    <citation type="submission" date="2018-06" db="EMBL/GenBank/DDBJ databases">
        <title>Genomic Encyclopedia of Archaeal and Bacterial Type Strains, Phase II (KMG-II): from individual species to whole genera.</title>
        <authorList>
            <person name="Goeker M."/>
        </authorList>
    </citation>
    <scope>NUCLEOTIDE SEQUENCE [LARGE SCALE GENOMIC DNA]</scope>
    <source>
        <strain evidence="2 3">DSM 23241</strain>
    </source>
</reference>
<dbReference type="Pfam" id="PF13787">
    <property type="entry name" value="HXXEE"/>
    <property type="match status" value="1"/>
</dbReference>
<gene>
    <name evidence="2" type="ORF">LX80_02035</name>
</gene>
<evidence type="ECO:0000313" key="3">
    <source>
        <dbReference type="Proteomes" id="UP000249720"/>
    </source>
</evidence>
<dbReference type="EMBL" id="QKZV01000006">
    <property type="protein sequence ID" value="PZX61873.1"/>
    <property type="molecule type" value="Genomic_DNA"/>
</dbReference>
<feature type="transmembrane region" description="Helical" evidence="1">
    <location>
        <begin position="138"/>
        <end position="159"/>
    </location>
</feature>
<dbReference type="Proteomes" id="UP000249720">
    <property type="component" value="Unassembled WGS sequence"/>
</dbReference>
<dbReference type="RefSeq" id="WP_111295987.1">
    <property type="nucleotide sequence ID" value="NZ_QKZV01000006.1"/>
</dbReference>
<keyword evidence="1" id="KW-1133">Transmembrane helix</keyword>
<evidence type="ECO:0000256" key="1">
    <source>
        <dbReference type="SAM" id="Phobius"/>
    </source>
</evidence>
<feature type="transmembrane region" description="Helical" evidence="1">
    <location>
        <begin position="165"/>
        <end position="184"/>
    </location>
</feature>
<comment type="caution">
    <text evidence="2">The sequence shown here is derived from an EMBL/GenBank/DDBJ whole genome shotgun (WGS) entry which is preliminary data.</text>
</comment>
<protein>
    <submittedName>
        <fullName evidence="2">Uncharacterized protein with HXXEE motif</fullName>
    </submittedName>
</protein>
<dbReference type="AlphaFoldDB" id="A0A2W7RM49"/>
<sequence length="211" mass="24429">MLEFLRKKWFDVGAVLSVVVLKGIFMEINKISNVTLAIWVGFASLLLHQFEEYHWPGYFPQMINKVLYKSKLPDSYPLNPNGAFIMDVLVQWTTFIIAGFFSVSAVWLGIAVMLFLFGNFIMHTFYYNIKAKTKYNPGMVTSIVFLLPVSVFYFWSLIAENAAGIWDYVIGIPLGLIFIFVNFVKLIDWLKDKNVQFKFKKNENFSSKSTH</sequence>
<accession>A0A2W7RM49</accession>
<feature type="transmembrane region" description="Helical" evidence="1">
    <location>
        <begin position="31"/>
        <end position="50"/>
    </location>
</feature>